<comment type="caution">
    <text evidence="7">The sequence shown here is derived from an EMBL/GenBank/DDBJ whole genome shotgun (WGS) entry which is preliminary data.</text>
</comment>
<accession>A0AAX6F953</accession>
<dbReference type="AlphaFoldDB" id="A0AAX6F953"/>
<keyword evidence="9" id="KW-1185">Reference proteome</keyword>
<reference evidence="7" key="2">
    <citation type="submission" date="2023-04" db="EMBL/GenBank/DDBJ databases">
        <authorList>
            <person name="Bruccoleri R.E."/>
            <person name="Oakeley E.J."/>
            <person name="Faust A.-M."/>
            <person name="Dessus-Babus S."/>
            <person name="Altorfer M."/>
            <person name="Burckhardt D."/>
            <person name="Oertli M."/>
            <person name="Naumann U."/>
            <person name="Petersen F."/>
            <person name="Wong J."/>
        </authorList>
    </citation>
    <scope>NUCLEOTIDE SEQUENCE</scope>
    <source>
        <strain evidence="7">GSM-AAB239-AS_SAM_17_03QT</strain>
        <tissue evidence="7">Leaf</tissue>
    </source>
</reference>
<dbReference type="InterPro" id="IPR006564">
    <property type="entry name" value="Znf_PMZ"/>
</dbReference>
<feature type="region of interest" description="Disordered" evidence="5">
    <location>
        <begin position="176"/>
        <end position="200"/>
    </location>
</feature>
<proteinExistence type="predicted"/>
<evidence type="ECO:0000256" key="1">
    <source>
        <dbReference type="ARBA" id="ARBA00022723"/>
    </source>
</evidence>
<organism evidence="7 9">
    <name type="scientific">Iris pallida</name>
    <name type="common">Sweet iris</name>
    <dbReference type="NCBI Taxonomy" id="29817"/>
    <lineage>
        <taxon>Eukaryota</taxon>
        <taxon>Viridiplantae</taxon>
        <taxon>Streptophyta</taxon>
        <taxon>Embryophyta</taxon>
        <taxon>Tracheophyta</taxon>
        <taxon>Spermatophyta</taxon>
        <taxon>Magnoliopsida</taxon>
        <taxon>Liliopsida</taxon>
        <taxon>Asparagales</taxon>
        <taxon>Iridaceae</taxon>
        <taxon>Iridoideae</taxon>
        <taxon>Irideae</taxon>
        <taxon>Iris</taxon>
    </lineage>
</organism>
<gene>
    <name evidence="7" type="ORF">M6B38_148055</name>
    <name evidence="8" type="ORF">M6B38_250780</name>
</gene>
<dbReference type="PANTHER" id="PTHR47718">
    <property type="entry name" value="OS01G0519700 PROTEIN"/>
    <property type="match status" value="1"/>
</dbReference>
<feature type="domain" description="SWIM-type" evidence="6">
    <location>
        <begin position="34"/>
        <end position="70"/>
    </location>
</feature>
<evidence type="ECO:0000256" key="5">
    <source>
        <dbReference type="SAM" id="MobiDB-lite"/>
    </source>
</evidence>
<feature type="region of interest" description="Disordered" evidence="5">
    <location>
        <begin position="228"/>
        <end position="249"/>
    </location>
</feature>
<keyword evidence="1" id="KW-0479">Metal-binding</keyword>
<dbReference type="Proteomes" id="UP001140949">
    <property type="component" value="Unassembled WGS sequence"/>
</dbReference>
<reference evidence="7" key="1">
    <citation type="journal article" date="2023" name="GigaByte">
        <title>Genome assembly of the bearded iris, Iris pallida Lam.</title>
        <authorList>
            <person name="Bruccoleri R.E."/>
            <person name="Oakeley E.J."/>
            <person name="Faust A.M.E."/>
            <person name="Altorfer M."/>
            <person name="Dessus-Babus S."/>
            <person name="Burckhardt D."/>
            <person name="Oertli M."/>
            <person name="Naumann U."/>
            <person name="Petersen F."/>
            <person name="Wong J."/>
        </authorList>
    </citation>
    <scope>NUCLEOTIDE SEQUENCE</scope>
    <source>
        <strain evidence="7">GSM-AAB239-AS_SAM_17_03QT</strain>
    </source>
</reference>
<evidence type="ECO:0000259" key="6">
    <source>
        <dbReference type="PROSITE" id="PS50966"/>
    </source>
</evidence>
<evidence type="ECO:0000256" key="3">
    <source>
        <dbReference type="ARBA" id="ARBA00022833"/>
    </source>
</evidence>
<dbReference type="EMBL" id="JANAVB010000771">
    <property type="protein sequence ID" value="KAJ6853419.1"/>
    <property type="molecule type" value="Genomic_DNA"/>
</dbReference>
<dbReference type="SMART" id="SM00575">
    <property type="entry name" value="ZnF_PMZ"/>
    <property type="match status" value="1"/>
</dbReference>
<evidence type="ECO:0000313" key="8">
    <source>
        <dbReference type="EMBL" id="KAJ6853419.1"/>
    </source>
</evidence>
<protein>
    <submittedName>
        <fullName evidence="7">Protein FAR1-RELATED SEQUENCE 5-like</fullName>
    </submittedName>
</protein>
<evidence type="ECO:0000313" key="9">
    <source>
        <dbReference type="Proteomes" id="UP001140949"/>
    </source>
</evidence>
<name>A0AAX6F953_IRIPA</name>
<evidence type="ECO:0000256" key="2">
    <source>
        <dbReference type="ARBA" id="ARBA00022771"/>
    </source>
</evidence>
<sequence length="249" mass="28026">MKDAQIYWADKVHKEGTVTTYLVGRATKERSKWRTVLYDSDGVVVSCVCRHFESVGLLCRHSLCILWKKHISEIPDRYILKRWTIESRHRSGDGGTGATVGNSEVRNLHWDIRYKCNKALEVAYKTPNFAVEFDRFLTSKLAEYDNLSSPEGVDPTAPLLSRNSSSLISEINIRDPTTSLRHKGRPRLPSRLPSGLELSQEEATKKRKTCGFCGKKGHYRTGCSKAKANNNVCSGQSDPDGSQALQRTH</sequence>
<dbReference type="PROSITE" id="PS50966">
    <property type="entry name" value="ZF_SWIM"/>
    <property type="match status" value="1"/>
</dbReference>
<dbReference type="EMBL" id="JANAVB010031019">
    <property type="protein sequence ID" value="KAJ6812541.1"/>
    <property type="molecule type" value="Genomic_DNA"/>
</dbReference>
<evidence type="ECO:0000256" key="4">
    <source>
        <dbReference type="PROSITE-ProRule" id="PRU00325"/>
    </source>
</evidence>
<evidence type="ECO:0000313" key="7">
    <source>
        <dbReference type="EMBL" id="KAJ6812541.1"/>
    </source>
</evidence>
<dbReference type="GO" id="GO:0008270">
    <property type="term" value="F:zinc ion binding"/>
    <property type="evidence" value="ECO:0007669"/>
    <property type="project" value="UniProtKB-KW"/>
</dbReference>
<keyword evidence="2 4" id="KW-0863">Zinc-finger</keyword>
<keyword evidence="3" id="KW-0862">Zinc</keyword>
<dbReference type="InterPro" id="IPR007527">
    <property type="entry name" value="Znf_SWIM"/>
</dbReference>